<dbReference type="PANTHER" id="PTHR12121:SF45">
    <property type="entry name" value="NOCTURNIN"/>
    <property type="match status" value="1"/>
</dbReference>
<dbReference type="InterPro" id="IPR036691">
    <property type="entry name" value="Endo/exonu/phosph_ase_sf"/>
</dbReference>
<evidence type="ECO:0000313" key="6">
    <source>
        <dbReference type="Proteomes" id="UP000823405"/>
    </source>
</evidence>
<feature type="region of interest" description="Disordered" evidence="3">
    <location>
        <begin position="320"/>
        <end position="348"/>
    </location>
</feature>
<dbReference type="SUPFAM" id="SSF56219">
    <property type="entry name" value="DNase I-like"/>
    <property type="match status" value="1"/>
</dbReference>
<dbReference type="EMBL" id="JAAAIN010000434">
    <property type="protein sequence ID" value="KAG0314569.1"/>
    <property type="molecule type" value="Genomic_DNA"/>
</dbReference>
<sequence>MSRPQRRMIPLPSGQELTQGPNAIRLHKKKDRFLFMTYNLLAQALVRRDMFPHATQKALRWKFRKQNILQEFLDFGPDLACLQEVDFWDEVYYPALTKAGYETAYHKNHNKKHGCAIIWRKTRFEKVEQKTLEYDEHGQPTFTTGNIGLMVALKPLKHAAKNPDPNADMVLLDEEETKEDSHANDQDTELPGGILVATTHLFWRPDGSYERLRQASILLDKIQEWNKDLNYTILLGGDFNTTPRDAAYRAMTRNEMPEQQVPNLQKWLEDEVDRVQKAEAAAAEAAETAVTLAAAKQSETQQNGDTVEQLTTQTEKLALGATENGASNSIAASEPKSDLPYRAPPTGIILPKQAPGASAAAAAAAASPEKDIAADLPYRAPPTGIILPKQTNGAATNGDSKLDLTALPRTMVDSKTFKDSTDPKLQQLAAMTTSGEDAPVVAPLEAFTPAQDLLSAIEAHPRCISIYGQYENLTKDDPAEFSASAAAQTAATESTASLPHAVSTHGEPTFTNFATWFKDTLDYVYLYDQPIPESGARLVPLRLLEIPDKSFLGHGLPDENFSSDHLCLMVEFAILPRH</sequence>
<accession>A0A9P6R897</accession>
<keyword evidence="6" id="KW-1185">Reference proteome</keyword>
<evidence type="ECO:0000256" key="1">
    <source>
        <dbReference type="ARBA" id="ARBA00010774"/>
    </source>
</evidence>
<dbReference type="Proteomes" id="UP000823405">
    <property type="component" value="Unassembled WGS sequence"/>
</dbReference>
<proteinExistence type="inferred from homology"/>
<dbReference type="AlphaFoldDB" id="A0A9P6R897"/>
<evidence type="ECO:0000313" key="5">
    <source>
        <dbReference type="EMBL" id="KAG0314569.1"/>
    </source>
</evidence>
<dbReference type="Gene3D" id="3.60.10.10">
    <property type="entry name" value="Endonuclease/exonuclease/phosphatase"/>
    <property type="match status" value="2"/>
</dbReference>
<keyword evidence="2" id="KW-0378">Hydrolase</keyword>
<comment type="caution">
    <text evidence="5">The sequence shown here is derived from an EMBL/GenBank/DDBJ whole genome shotgun (WGS) entry which is preliminary data.</text>
</comment>
<comment type="similarity">
    <text evidence="1">Belongs to the CCR4/nocturin family.</text>
</comment>
<evidence type="ECO:0000256" key="2">
    <source>
        <dbReference type="ARBA" id="ARBA00022801"/>
    </source>
</evidence>
<organism evidence="5 6">
    <name type="scientific">Linnemannia gamsii</name>
    <dbReference type="NCBI Taxonomy" id="64522"/>
    <lineage>
        <taxon>Eukaryota</taxon>
        <taxon>Fungi</taxon>
        <taxon>Fungi incertae sedis</taxon>
        <taxon>Mucoromycota</taxon>
        <taxon>Mortierellomycotina</taxon>
        <taxon>Mortierellomycetes</taxon>
        <taxon>Mortierellales</taxon>
        <taxon>Mortierellaceae</taxon>
        <taxon>Linnemannia</taxon>
    </lineage>
</organism>
<evidence type="ECO:0000259" key="4">
    <source>
        <dbReference type="Pfam" id="PF03372"/>
    </source>
</evidence>
<dbReference type="PANTHER" id="PTHR12121">
    <property type="entry name" value="CARBON CATABOLITE REPRESSOR PROTEIN 4"/>
    <property type="match status" value="1"/>
</dbReference>
<dbReference type="GO" id="GO:0006139">
    <property type="term" value="P:nucleobase-containing compound metabolic process"/>
    <property type="evidence" value="ECO:0007669"/>
    <property type="project" value="UniProtKB-ARBA"/>
</dbReference>
<evidence type="ECO:0000256" key="3">
    <source>
        <dbReference type="SAM" id="MobiDB-lite"/>
    </source>
</evidence>
<name>A0A9P6R897_9FUNG</name>
<gene>
    <name evidence="5" type="ORF">BGZ97_009172</name>
</gene>
<dbReference type="GO" id="GO:0000175">
    <property type="term" value="F:3'-5'-RNA exonuclease activity"/>
    <property type="evidence" value="ECO:0007669"/>
    <property type="project" value="TreeGrafter"/>
</dbReference>
<dbReference type="OrthoDB" id="428734at2759"/>
<protein>
    <recommendedName>
        <fullName evidence="4">Endonuclease/exonuclease/phosphatase domain-containing protein</fullName>
    </recommendedName>
</protein>
<dbReference type="Pfam" id="PF03372">
    <property type="entry name" value="Exo_endo_phos"/>
    <property type="match status" value="1"/>
</dbReference>
<dbReference type="InterPro" id="IPR005135">
    <property type="entry name" value="Endo/exonuclease/phosphatase"/>
</dbReference>
<dbReference type="InterPro" id="IPR050410">
    <property type="entry name" value="CCR4/nocturin_mRNA_transcr"/>
</dbReference>
<reference evidence="5" key="1">
    <citation type="journal article" date="2020" name="Fungal Divers.">
        <title>Resolving the Mortierellaceae phylogeny through synthesis of multi-gene phylogenetics and phylogenomics.</title>
        <authorList>
            <person name="Vandepol N."/>
            <person name="Liber J."/>
            <person name="Desiro A."/>
            <person name="Na H."/>
            <person name="Kennedy M."/>
            <person name="Barry K."/>
            <person name="Grigoriev I.V."/>
            <person name="Miller A.N."/>
            <person name="O'Donnell K."/>
            <person name="Stajich J.E."/>
            <person name="Bonito G."/>
        </authorList>
    </citation>
    <scope>NUCLEOTIDE SEQUENCE</scope>
    <source>
        <strain evidence="5">NVP60</strain>
    </source>
</reference>
<feature type="domain" description="Endonuclease/exonuclease/phosphatase" evidence="4">
    <location>
        <begin position="36"/>
        <end position="253"/>
    </location>
</feature>